<name>A0A380T8D9_9ZZZZ</name>
<dbReference type="Pfam" id="PF01323">
    <property type="entry name" value="DSBA"/>
    <property type="match status" value="1"/>
</dbReference>
<dbReference type="CDD" id="cd03023">
    <property type="entry name" value="DsbA_Com1_like"/>
    <property type="match status" value="1"/>
</dbReference>
<organism evidence="6">
    <name type="scientific">metagenome</name>
    <dbReference type="NCBI Taxonomy" id="256318"/>
    <lineage>
        <taxon>unclassified sequences</taxon>
        <taxon>metagenomes</taxon>
    </lineage>
</organism>
<evidence type="ECO:0000256" key="1">
    <source>
        <dbReference type="ARBA" id="ARBA00022729"/>
    </source>
</evidence>
<keyword evidence="1" id="KW-0732">Signal</keyword>
<evidence type="ECO:0000256" key="2">
    <source>
        <dbReference type="ARBA" id="ARBA00023002"/>
    </source>
</evidence>
<keyword evidence="3" id="KW-1015">Disulfide bond</keyword>
<protein>
    <recommendedName>
        <fullName evidence="5">Thioredoxin domain-containing protein</fullName>
    </recommendedName>
</protein>
<dbReference type="PANTHER" id="PTHR13887:SF14">
    <property type="entry name" value="DISULFIDE BOND FORMATION PROTEIN D"/>
    <property type="match status" value="1"/>
</dbReference>
<reference evidence="6" key="1">
    <citation type="submission" date="2018-07" db="EMBL/GenBank/DDBJ databases">
        <authorList>
            <person name="Quirk P.G."/>
            <person name="Krulwich T.A."/>
        </authorList>
    </citation>
    <scope>NUCLEOTIDE SEQUENCE</scope>
</reference>
<dbReference type="InterPro" id="IPR013766">
    <property type="entry name" value="Thioredoxin_domain"/>
</dbReference>
<feature type="domain" description="Thioredoxin" evidence="5">
    <location>
        <begin position="64"/>
        <end position="254"/>
    </location>
</feature>
<proteinExistence type="predicted"/>
<dbReference type="Pfam" id="PF18312">
    <property type="entry name" value="ScsC_N"/>
    <property type="match status" value="1"/>
</dbReference>
<dbReference type="PROSITE" id="PS51352">
    <property type="entry name" value="THIOREDOXIN_2"/>
    <property type="match status" value="1"/>
</dbReference>
<evidence type="ECO:0000313" key="6">
    <source>
        <dbReference type="EMBL" id="SUS04126.1"/>
    </source>
</evidence>
<evidence type="ECO:0000256" key="4">
    <source>
        <dbReference type="ARBA" id="ARBA00023284"/>
    </source>
</evidence>
<dbReference type="AlphaFoldDB" id="A0A380T8D9"/>
<keyword evidence="4" id="KW-0676">Redox-active center</keyword>
<dbReference type="GO" id="GO:0016491">
    <property type="term" value="F:oxidoreductase activity"/>
    <property type="evidence" value="ECO:0007669"/>
    <property type="project" value="UniProtKB-KW"/>
</dbReference>
<dbReference type="SUPFAM" id="SSF52833">
    <property type="entry name" value="Thioredoxin-like"/>
    <property type="match status" value="1"/>
</dbReference>
<sequence length="255" mass="27497">MHFRFTLTALFGLFLAAAGLSGWAGSAPAAAAEPAAAQRAEIEKIVREYLLNNPETIVEALQAYETRRHAAAAEASAAAIGPLRQELERDPAAPVAGNPKGGTTIVEFFDYRCGYCKRMVPTIQSLLKSDGDIRYVFREFPILGPESVTASKAALAVWKLAPEKYFPFHLSLMENRGALTEARVVELAQAQGIEPQRLRTAMADSAIEEHLRRTAELARKINVNGTPAFVIGGRLVPGAVELDSLKELIAAARAG</sequence>
<dbReference type="Gene3D" id="3.40.30.10">
    <property type="entry name" value="Glutaredoxin"/>
    <property type="match status" value="1"/>
</dbReference>
<accession>A0A380T8D9</accession>
<dbReference type="EMBL" id="UIDG01000023">
    <property type="protein sequence ID" value="SUS04126.1"/>
    <property type="molecule type" value="Genomic_DNA"/>
</dbReference>
<gene>
    <name evidence="6" type="ORF">DF3PB_1190005</name>
</gene>
<dbReference type="InterPro" id="IPR001853">
    <property type="entry name" value="DSBA-like_thioredoxin_dom"/>
</dbReference>
<evidence type="ECO:0000256" key="3">
    <source>
        <dbReference type="ARBA" id="ARBA00023157"/>
    </source>
</evidence>
<dbReference type="PANTHER" id="PTHR13887">
    <property type="entry name" value="GLUTATHIONE S-TRANSFERASE KAPPA"/>
    <property type="match status" value="1"/>
</dbReference>
<dbReference type="InterPro" id="IPR036249">
    <property type="entry name" value="Thioredoxin-like_sf"/>
</dbReference>
<dbReference type="InterPro" id="IPR041205">
    <property type="entry name" value="ScsC_N"/>
</dbReference>
<keyword evidence="2" id="KW-0560">Oxidoreductase</keyword>
<evidence type="ECO:0000259" key="5">
    <source>
        <dbReference type="PROSITE" id="PS51352"/>
    </source>
</evidence>